<proteinExistence type="predicted"/>
<evidence type="ECO:0000313" key="2">
    <source>
        <dbReference type="EMBL" id="CAF9912729.1"/>
    </source>
</evidence>
<keyword evidence="3" id="KW-1185">Reference proteome</keyword>
<dbReference type="EMBL" id="CAJPDQ010000007">
    <property type="protein sequence ID" value="CAF9912729.1"/>
    <property type="molecule type" value="Genomic_DNA"/>
</dbReference>
<comment type="caution">
    <text evidence="2">The sequence shown here is derived from an EMBL/GenBank/DDBJ whole genome shotgun (WGS) entry which is preliminary data.</text>
</comment>
<feature type="region of interest" description="Disordered" evidence="1">
    <location>
        <begin position="1"/>
        <end position="80"/>
    </location>
</feature>
<evidence type="ECO:0000313" key="3">
    <source>
        <dbReference type="Proteomes" id="UP000664169"/>
    </source>
</evidence>
<evidence type="ECO:0000256" key="1">
    <source>
        <dbReference type="SAM" id="MobiDB-lite"/>
    </source>
</evidence>
<gene>
    <name evidence="2" type="ORF">GOMPHAMPRED_007750</name>
</gene>
<accession>A0A8H3IGF2</accession>
<dbReference type="AlphaFoldDB" id="A0A8H3IGF2"/>
<name>A0A8H3IGF2_9LECA</name>
<dbReference type="Proteomes" id="UP000664169">
    <property type="component" value="Unassembled WGS sequence"/>
</dbReference>
<sequence length="80" mass="8285">MSDSAESQDYGRSVDHGGEHKDRAPASVLGGASAKGGPTDQEDPKGESIPGYDPQNQPDFAYQKPGSHDGAGIVSQVMGR</sequence>
<reference evidence="2" key="1">
    <citation type="submission" date="2021-03" db="EMBL/GenBank/DDBJ databases">
        <authorList>
            <person name="Tagirdzhanova G."/>
        </authorList>
    </citation>
    <scope>NUCLEOTIDE SEQUENCE</scope>
</reference>
<protein>
    <submittedName>
        <fullName evidence="2">Uncharacterized protein</fullName>
    </submittedName>
</protein>
<organism evidence="2 3">
    <name type="scientific">Gomphillus americanus</name>
    <dbReference type="NCBI Taxonomy" id="1940652"/>
    <lineage>
        <taxon>Eukaryota</taxon>
        <taxon>Fungi</taxon>
        <taxon>Dikarya</taxon>
        <taxon>Ascomycota</taxon>
        <taxon>Pezizomycotina</taxon>
        <taxon>Lecanoromycetes</taxon>
        <taxon>OSLEUM clade</taxon>
        <taxon>Ostropomycetidae</taxon>
        <taxon>Ostropales</taxon>
        <taxon>Graphidaceae</taxon>
        <taxon>Gomphilloideae</taxon>
        <taxon>Gomphillus</taxon>
    </lineage>
</organism>
<feature type="compositionally biased region" description="Basic and acidic residues" evidence="1">
    <location>
        <begin position="12"/>
        <end position="24"/>
    </location>
</feature>